<evidence type="ECO:0000256" key="7">
    <source>
        <dbReference type="ARBA" id="ARBA00013147"/>
    </source>
</evidence>
<evidence type="ECO:0000313" key="25">
    <source>
        <dbReference type="Proteomes" id="UP000706151"/>
    </source>
</evidence>
<comment type="pathway">
    <text evidence="5">Metabolic intermediate biosynthesis; prephenate biosynthesis; prephenate from chorismate: step 1/1.</text>
</comment>
<dbReference type="GO" id="GO:0004664">
    <property type="term" value="F:prephenate dehydratase activity"/>
    <property type="evidence" value="ECO:0007669"/>
    <property type="project" value="UniProtKB-EC"/>
</dbReference>
<keyword evidence="20" id="KW-0175">Coiled coil</keyword>
<evidence type="ECO:0000256" key="1">
    <source>
        <dbReference type="ARBA" id="ARBA00000824"/>
    </source>
</evidence>
<feature type="site" description="Essential for prephenate dehydratase activity" evidence="19">
    <location>
        <position position="312"/>
    </location>
</feature>
<evidence type="ECO:0000313" key="24">
    <source>
        <dbReference type="EMBL" id="MBK7955814.1"/>
    </source>
</evidence>
<dbReference type="SUPFAM" id="SSF48600">
    <property type="entry name" value="Chorismate mutase II"/>
    <property type="match status" value="1"/>
</dbReference>
<dbReference type="Gene3D" id="3.40.190.10">
    <property type="entry name" value="Periplasmic binding protein-like II"/>
    <property type="match status" value="2"/>
</dbReference>
<keyword evidence="9" id="KW-0963">Cytoplasm</keyword>
<dbReference type="GO" id="GO:0046417">
    <property type="term" value="P:chorismate metabolic process"/>
    <property type="evidence" value="ECO:0007669"/>
    <property type="project" value="InterPro"/>
</dbReference>
<dbReference type="GO" id="GO:0004106">
    <property type="term" value="F:chorismate mutase activity"/>
    <property type="evidence" value="ECO:0007669"/>
    <property type="project" value="UniProtKB-EC"/>
</dbReference>
<sequence>MNCPQPCQERCRRRVLTLFPIRNETYVPVLPPESRFPCAAVATRSGNCLVSDDLQSELAVVRQQIDSVDRQLLELLNQRARHAQQVGEIKARHGEAGFIYRPEREAQVLQRIQESNPGPLSNESVTWFFREVMSACLSLEQPLGIAFLGPLGTFSESAATKHFGHAARLMPQISIDDVFREVEACHADYAVVPIENSTEGAIGRTLDLLLTTPLRICGEVVLRIHQHLLSNESSLRSIAKVFSHAQSLAQCHEWLNRSLPLAQRIPVGSNAQAAQLAAAEAGAAAIAGQAAAERYHLPELASNIEDEPNNTTRFVVLGRHDAGPSGRDKTSLIMSAHNQTGALSQLLAPFSDAGVSMTRLESRPARHTLWEYVFFVDLDGHRDDAPVRGALAELGRRAPYLKLLGSYPVAAY</sequence>
<evidence type="ECO:0000256" key="13">
    <source>
        <dbReference type="ARBA" id="ARBA00023235"/>
    </source>
</evidence>
<dbReference type="PROSITE" id="PS51671">
    <property type="entry name" value="ACT"/>
    <property type="match status" value="1"/>
</dbReference>
<dbReference type="InterPro" id="IPR010957">
    <property type="entry name" value="G/b/e-P-prot_chorismate_mutase"/>
</dbReference>
<evidence type="ECO:0000256" key="3">
    <source>
        <dbReference type="ARBA" id="ARBA00004496"/>
    </source>
</evidence>
<evidence type="ECO:0000256" key="15">
    <source>
        <dbReference type="ARBA" id="ARBA00023268"/>
    </source>
</evidence>
<evidence type="ECO:0000256" key="19">
    <source>
        <dbReference type="PIRSR" id="PIRSR001500-2"/>
    </source>
</evidence>
<dbReference type="PROSITE" id="PS51168">
    <property type="entry name" value="CHORISMATE_MUT_2"/>
    <property type="match status" value="1"/>
</dbReference>
<dbReference type="Pfam" id="PF00800">
    <property type="entry name" value="PDT"/>
    <property type="match status" value="1"/>
</dbReference>
<comment type="pathway">
    <text evidence="4">Amino-acid biosynthesis; L-phenylalanine biosynthesis; phenylpyruvate from prephenate: step 1/1.</text>
</comment>
<feature type="domain" description="Prephenate dehydratase" evidence="22">
    <location>
        <begin position="144"/>
        <end position="319"/>
    </location>
</feature>
<dbReference type="PANTHER" id="PTHR21022:SF19">
    <property type="entry name" value="PREPHENATE DEHYDRATASE-RELATED"/>
    <property type="match status" value="1"/>
</dbReference>
<dbReference type="SUPFAM" id="SSF53850">
    <property type="entry name" value="Periplasmic binding protein-like II"/>
    <property type="match status" value="1"/>
</dbReference>
<keyword evidence="11" id="KW-0057">Aromatic amino acid biosynthesis</keyword>
<dbReference type="EC" id="5.4.99.5" evidence="6"/>
<dbReference type="PANTHER" id="PTHR21022">
    <property type="entry name" value="PREPHENATE DEHYDRATASE P PROTEIN"/>
    <property type="match status" value="1"/>
</dbReference>
<dbReference type="PROSITE" id="PS51171">
    <property type="entry name" value="PREPHENATE_DEHYDR_3"/>
    <property type="match status" value="1"/>
</dbReference>
<evidence type="ECO:0000256" key="9">
    <source>
        <dbReference type="ARBA" id="ARBA00022490"/>
    </source>
</evidence>
<dbReference type="InterPro" id="IPR018528">
    <property type="entry name" value="Preph_deHydtase_CS"/>
</dbReference>
<evidence type="ECO:0000259" key="23">
    <source>
        <dbReference type="PROSITE" id="PS51671"/>
    </source>
</evidence>
<evidence type="ECO:0000256" key="6">
    <source>
        <dbReference type="ARBA" id="ARBA00012404"/>
    </source>
</evidence>
<accession>A0A935W626</accession>
<dbReference type="InterPro" id="IPR036263">
    <property type="entry name" value="Chorismate_II_sf"/>
</dbReference>
<name>A0A935W626_9PROT</name>
<dbReference type="AlphaFoldDB" id="A0A935W626"/>
<evidence type="ECO:0000256" key="16">
    <source>
        <dbReference type="ARBA" id="ARBA00031175"/>
    </source>
</evidence>
<dbReference type="NCBIfam" id="NF008865">
    <property type="entry name" value="PRK11898.1"/>
    <property type="match status" value="1"/>
</dbReference>
<keyword evidence="10" id="KW-0028">Amino-acid biosynthesis</keyword>
<dbReference type="GO" id="GO:0005737">
    <property type="term" value="C:cytoplasm"/>
    <property type="evidence" value="ECO:0007669"/>
    <property type="project" value="UniProtKB-SubCell"/>
</dbReference>
<feature type="domain" description="ACT" evidence="23">
    <location>
        <begin position="331"/>
        <end position="408"/>
    </location>
</feature>
<evidence type="ECO:0000256" key="2">
    <source>
        <dbReference type="ARBA" id="ARBA00002364"/>
    </source>
</evidence>
<evidence type="ECO:0000256" key="17">
    <source>
        <dbReference type="ARBA" id="ARBA00031520"/>
    </source>
</evidence>
<evidence type="ECO:0000256" key="4">
    <source>
        <dbReference type="ARBA" id="ARBA00004741"/>
    </source>
</evidence>
<dbReference type="EMBL" id="JADJOT010000011">
    <property type="protein sequence ID" value="MBK7955814.1"/>
    <property type="molecule type" value="Genomic_DNA"/>
</dbReference>
<dbReference type="FunFam" id="3.30.70.260:FF:000012">
    <property type="entry name" value="Prephenate dehydratase"/>
    <property type="match status" value="1"/>
</dbReference>
<dbReference type="SUPFAM" id="SSF55021">
    <property type="entry name" value="ACT-like"/>
    <property type="match status" value="1"/>
</dbReference>
<comment type="catalytic activity">
    <reaction evidence="1">
        <text>chorismate = prephenate</text>
        <dbReference type="Rhea" id="RHEA:13897"/>
        <dbReference type="ChEBI" id="CHEBI:29748"/>
        <dbReference type="ChEBI" id="CHEBI:29934"/>
        <dbReference type="EC" id="5.4.99.5"/>
    </reaction>
</comment>
<dbReference type="GO" id="GO:0009094">
    <property type="term" value="P:L-phenylalanine biosynthetic process"/>
    <property type="evidence" value="ECO:0007669"/>
    <property type="project" value="UniProtKB-KW"/>
</dbReference>
<dbReference type="SMART" id="SM00830">
    <property type="entry name" value="CM_2"/>
    <property type="match status" value="1"/>
</dbReference>
<dbReference type="Gene3D" id="1.20.59.10">
    <property type="entry name" value="Chorismate mutase"/>
    <property type="match status" value="1"/>
</dbReference>
<evidence type="ECO:0000256" key="12">
    <source>
        <dbReference type="ARBA" id="ARBA00023222"/>
    </source>
</evidence>
<dbReference type="CDD" id="cd13630">
    <property type="entry name" value="PBP2_PDT_1"/>
    <property type="match status" value="1"/>
</dbReference>
<evidence type="ECO:0000259" key="22">
    <source>
        <dbReference type="PROSITE" id="PS51171"/>
    </source>
</evidence>
<reference evidence="24 25" key="1">
    <citation type="submission" date="2020-10" db="EMBL/GenBank/DDBJ databases">
        <title>Connecting structure to function with the recovery of over 1000 high-quality activated sludge metagenome-assembled genomes encoding full-length rRNA genes using long-read sequencing.</title>
        <authorList>
            <person name="Singleton C.M."/>
            <person name="Petriglieri F."/>
            <person name="Kristensen J.M."/>
            <person name="Kirkegaard R.H."/>
            <person name="Michaelsen T.Y."/>
            <person name="Andersen M.H."/>
            <person name="Karst S.M."/>
            <person name="Dueholm M.S."/>
            <person name="Nielsen P.H."/>
            <person name="Albertsen M."/>
        </authorList>
    </citation>
    <scope>NUCLEOTIDE SEQUENCE [LARGE SCALE GENOMIC DNA]</scope>
    <source>
        <strain evidence="24">Fred_18-Q3-R57-64_BAT3C.720</strain>
    </source>
</reference>
<evidence type="ECO:0000256" key="11">
    <source>
        <dbReference type="ARBA" id="ARBA00023141"/>
    </source>
</evidence>
<comment type="subcellular location">
    <subcellularLocation>
        <location evidence="3">Cytoplasm</location>
    </subcellularLocation>
</comment>
<dbReference type="Gene3D" id="3.30.70.260">
    <property type="match status" value="1"/>
</dbReference>
<dbReference type="NCBIfam" id="TIGR01807">
    <property type="entry name" value="CM_P2"/>
    <property type="match status" value="1"/>
</dbReference>
<comment type="catalytic activity">
    <reaction evidence="18">
        <text>prephenate + H(+) = 3-phenylpyruvate + CO2 + H2O</text>
        <dbReference type="Rhea" id="RHEA:21648"/>
        <dbReference type="ChEBI" id="CHEBI:15377"/>
        <dbReference type="ChEBI" id="CHEBI:15378"/>
        <dbReference type="ChEBI" id="CHEBI:16526"/>
        <dbReference type="ChEBI" id="CHEBI:18005"/>
        <dbReference type="ChEBI" id="CHEBI:29934"/>
        <dbReference type="EC" id="4.2.1.51"/>
    </reaction>
</comment>
<evidence type="ECO:0000256" key="8">
    <source>
        <dbReference type="ARBA" id="ARBA00014401"/>
    </source>
</evidence>
<feature type="domain" description="Chorismate mutase" evidence="21">
    <location>
        <begin position="52"/>
        <end position="144"/>
    </location>
</feature>
<dbReference type="Pfam" id="PF01842">
    <property type="entry name" value="ACT"/>
    <property type="match status" value="1"/>
</dbReference>
<feature type="coiled-coil region" evidence="20">
    <location>
        <begin position="51"/>
        <end position="78"/>
    </location>
</feature>
<dbReference type="Proteomes" id="UP000706151">
    <property type="component" value="Unassembled WGS sequence"/>
</dbReference>
<evidence type="ECO:0000256" key="18">
    <source>
        <dbReference type="ARBA" id="ARBA00047848"/>
    </source>
</evidence>
<comment type="function">
    <text evidence="2">Catalyzes the Claisen rearrangement of chorismate to prephenate and the decarboxylation/dehydration of prephenate to phenylpyruvate.</text>
</comment>
<protein>
    <recommendedName>
        <fullName evidence="8">Bifunctional chorismate mutase/prephenate dehydratase</fullName>
        <ecNumber evidence="7">4.2.1.51</ecNumber>
        <ecNumber evidence="6">5.4.99.5</ecNumber>
    </recommendedName>
    <alternativeName>
        <fullName evidence="17">Chorismate mutase-prephenate dehydratase</fullName>
    </alternativeName>
    <alternativeName>
        <fullName evidence="16">p-protein</fullName>
    </alternativeName>
</protein>
<evidence type="ECO:0000256" key="5">
    <source>
        <dbReference type="ARBA" id="ARBA00004817"/>
    </source>
</evidence>
<evidence type="ECO:0000256" key="14">
    <source>
        <dbReference type="ARBA" id="ARBA00023239"/>
    </source>
</evidence>
<dbReference type="InterPro" id="IPR045865">
    <property type="entry name" value="ACT-like_dom_sf"/>
</dbReference>
<dbReference type="InterPro" id="IPR002912">
    <property type="entry name" value="ACT_dom"/>
</dbReference>
<dbReference type="Pfam" id="PF01817">
    <property type="entry name" value="CM_2"/>
    <property type="match status" value="1"/>
</dbReference>
<proteinExistence type="predicted"/>
<dbReference type="PIRSF" id="PIRSF001500">
    <property type="entry name" value="Chor_mut_pdt_Ppr"/>
    <property type="match status" value="1"/>
</dbReference>
<dbReference type="InterPro" id="IPR036979">
    <property type="entry name" value="CM_dom_sf"/>
</dbReference>
<evidence type="ECO:0000256" key="20">
    <source>
        <dbReference type="SAM" id="Coils"/>
    </source>
</evidence>
<dbReference type="InterPro" id="IPR008242">
    <property type="entry name" value="Chor_mutase/pphenate_deHydtase"/>
</dbReference>
<dbReference type="CDD" id="cd04905">
    <property type="entry name" value="ACT_CM-PDT"/>
    <property type="match status" value="1"/>
</dbReference>
<dbReference type="InterPro" id="IPR001086">
    <property type="entry name" value="Preph_deHydtase"/>
</dbReference>
<comment type="caution">
    <text evidence="24">The sequence shown here is derived from an EMBL/GenBank/DDBJ whole genome shotgun (WGS) entry which is preliminary data.</text>
</comment>
<gene>
    <name evidence="24" type="primary">pheA</name>
    <name evidence="24" type="ORF">IPK02_18810</name>
</gene>
<dbReference type="PROSITE" id="PS00857">
    <property type="entry name" value="PREPHENATE_DEHYDR_1"/>
    <property type="match status" value="1"/>
</dbReference>
<dbReference type="InterPro" id="IPR002701">
    <property type="entry name" value="CM_II_prokaryot"/>
</dbReference>
<dbReference type="EC" id="4.2.1.51" evidence="7"/>
<keyword evidence="14 24" id="KW-0456">Lyase</keyword>
<keyword evidence="12" id="KW-0584">Phenylalanine biosynthesis</keyword>
<dbReference type="PROSITE" id="PS00858">
    <property type="entry name" value="PREPHENATE_DEHYDR_2"/>
    <property type="match status" value="1"/>
</dbReference>
<keyword evidence="13" id="KW-0413">Isomerase</keyword>
<organism evidence="24 25">
    <name type="scientific">Candidatus Accumulibacter affinis</name>
    <dbReference type="NCBI Taxonomy" id="2954384"/>
    <lineage>
        <taxon>Bacteria</taxon>
        <taxon>Pseudomonadati</taxon>
        <taxon>Pseudomonadota</taxon>
        <taxon>Betaproteobacteria</taxon>
        <taxon>Candidatus Accumulibacter</taxon>
    </lineage>
</organism>
<evidence type="ECO:0000259" key="21">
    <source>
        <dbReference type="PROSITE" id="PS51168"/>
    </source>
</evidence>
<keyword evidence="15" id="KW-0511">Multifunctional enzyme</keyword>
<dbReference type="FunFam" id="3.40.190.10:FF:000029">
    <property type="entry name" value="Chorismate mutase/Prephenate dehydratase"/>
    <property type="match status" value="1"/>
</dbReference>
<evidence type="ECO:0000256" key="10">
    <source>
        <dbReference type="ARBA" id="ARBA00022605"/>
    </source>
</evidence>